<name>A0A5B8YLP0_9FLAO</name>
<feature type="domain" description="GIY-YIG" evidence="1">
    <location>
        <begin position="18"/>
        <end position="115"/>
    </location>
</feature>
<evidence type="ECO:0000259" key="1">
    <source>
        <dbReference type="PROSITE" id="PS50164"/>
    </source>
</evidence>
<gene>
    <name evidence="2" type="ORF">FK178_13330</name>
</gene>
<dbReference type="AlphaFoldDB" id="A0A5B8YLP0"/>
<dbReference type="InterPro" id="IPR035901">
    <property type="entry name" value="GIY-YIG_endonuc_sf"/>
</dbReference>
<dbReference type="SUPFAM" id="SSF82771">
    <property type="entry name" value="GIY-YIG endonuclease"/>
    <property type="match status" value="1"/>
</dbReference>
<dbReference type="KEGG" id="anp:FK178_13330"/>
<dbReference type="PROSITE" id="PS50164">
    <property type="entry name" value="GIY_YIG"/>
    <property type="match status" value="1"/>
</dbReference>
<organism evidence="2 3">
    <name type="scientific">Antarcticibacterium arcticum</name>
    <dbReference type="NCBI Taxonomy" id="2585771"/>
    <lineage>
        <taxon>Bacteria</taxon>
        <taxon>Pseudomonadati</taxon>
        <taxon>Bacteroidota</taxon>
        <taxon>Flavobacteriia</taxon>
        <taxon>Flavobacteriales</taxon>
        <taxon>Flavobacteriaceae</taxon>
        <taxon>Antarcticibacterium</taxon>
    </lineage>
</organism>
<dbReference type="Gene3D" id="3.40.1440.10">
    <property type="entry name" value="GIY-YIG endonuclease"/>
    <property type="match status" value="1"/>
</dbReference>
<dbReference type="RefSeq" id="WP_146836173.1">
    <property type="nucleotide sequence ID" value="NZ_CP042476.1"/>
</dbReference>
<evidence type="ECO:0000313" key="2">
    <source>
        <dbReference type="EMBL" id="QED38635.1"/>
    </source>
</evidence>
<sequence>MNWQEVKFLKKNSTKLPQTPGIYMFVLNIENKVLLNGSAKYIIYIGQTINLRTRYKKYFSYANSDHPSDFHKRAMVLIWENQLQFQFFETGNISAAELTNIEFDLIDSVVPPINMRFRGRILKQAVKLYSPR</sequence>
<proteinExistence type="predicted"/>
<keyword evidence="3" id="KW-1185">Reference proteome</keyword>
<evidence type="ECO:0000313" key="3">
    <source>
        <dbReference type="Proteomes" id="UP000321954"/>
    </source>
</evidence>
<dbReference type="EMBL" id="CP042476">
    <property type="protein sequence ID" value="QED38635.1"/>
    <property type="molecule type" value="Genomic_DNA"/>
</dbReference>
<dbReference type="SMART" id="SM00465">
    <property type="entry name" value="GIYc"/>
    <property type="match status" value="1"/>
</dbReference>
<reference evidence="2 3" key="1">
    <citation type="submission" date="2019-08" db="EMBL/GenBank/DDBJ databases">
        <title>Antarcticibacterium arcticum sp. nov., a bacterium isolated from marine sediment of the Canadian Beaufort Sea.</title>
        <authorList>
            <person name="Lee Y.M."/>
            <person name="Baek K."/>
            <person name="Lee D.-H."/>
            <person name="Shin S.C."/>
            <person name="Jin Y.K."/>
            <person name="Park Y."/>
        </authorList>
    </citation>
    <scope>NUCLEOTIDE SEQUENCE [LARGE SCALE GENOMIC DNA]</scope>
    <source>
        <strain evidence="2 3">PAMC 28998</strain>
    </source>
</reference>
<protein>
    <recommendedName>
        <fullName evidence="1">GIY-YIG domain-containing protein</fullName>
    </recommendedName>
</protein>
<dbReference type="OrthoDB" id="1494647at2"/>
<dbReference type="Proteomes" id="UP000321954">
    <property type="component" value="Chromosome"/>
</dbReference>
<accession>A0A5B8YLP0</accession>
<dbReference type="InterPro" id="IPR000305">
    <property type="entry name" value="GIY-YIG_endonuc"/>
</dbReference>